<dbReference type="EMBL" id="WBVO01000013">
    <property type="protein sequence ID" value="KAB2806804.1"/>
    <property type="molecule type" value="Genomic_DNA"/>
</dbReference>
<dbReference type="Pfam" id="PF02589">
    <property type="entry name" value="LUD_dom"/>
    <property type="match status" value="1"/>
</dbReference>
<evidence type="ECO:0000256" key="1">
    <source>
        <dbReference type="SAM" id="MobiDB-lite"/>
    </source>
</evidence>
<proteinExistence type="predicted"/>
<dbReference type="OrthoDB" id="1425114at2"/>
<dbReference type="Gene3D" id="3.40.50.10420">
    <property type="entry name" value="NagB/RpiA/CoA transferase-like"/>
    <property type="match status" value="1"/>
</dbReference>
<dbReference type="InterPro" id="IPR024185">
    <property type="entry name" value="FTHF_cligase-like_sf"/>
</dbReference>
<evidence type="ECO:0000313" key="4">
    <source>
        <dbReference type="Proteomes" id="UP000468650"/>
    </source>
</evidence>
<organism evidence="3 4">
    <name type="scientific">Phaeocystidibacter luteus</name>
    <dbReference type="NCBI Taxonomy" id="911197"/>
    <lineage>
        <taxon>Bacteria</taxon>
        <taxon>Pseudomonadati</taxon>
        <taxon>Bacteroidota</taxon>
        <taxon>Flavobacteriia</taxon>
        <taxon>Flavobacteriales</taxon>
        <taxon>Phaeocystidibacteraceae</taxon>
        <taxon>Phaeocystidibacter</taxon>
    </lineage>
</organism>
<dbReference type="RefSeq" id="WP_151668321.1">
    <property type="nucleotide sequence ID" value="NZ_WBVO01000013.1"/>
</dbReference>
<feature type="region of interest" description="Disordered" evidence="1">
    <location>
        <begin position="167"/>
        <end position="195"/>
    </location>
</feature>
<dbReference type="SUPFAM" id="SSF100950">
    <property type="entry name" value="NagB/RpiA/CoA transferase-like"/>
    <property type="match status" value="1"/>
</dbReference>
<evidence type="ECO:0000259" key="2">
    <source>
        <dbReference type="Pfam" id="PF02589"/>
    </source>
</evidence>
<accession>A0A6N6RF68</accession>
<evidence type="ECO:0000313" key="3">
    <source>
        <dbReference type="EMBL" id="KAB2806804.1"/>
    </source>
</evidence>
<feature type="domain" description="LUD" evidence="2">
    <location>
        <begin position="106"/>
        <end position="185"/>
    </location>
</feature>
<protein>
    <recommendedName>
        <fullName evidence="2">LUD domain-containing protein</fullName>
    </recommendedName>
</protein>
<dbReference type="InterPro" id="IPR003741">
    <property type="entry name" value="LUD_dom"/>
</dbReference>
<comment type="caution">
    <text evidence="3">The sequence shown here is derived from an EMBL/GenBank/DDBJ whole genome shotgun (WGS) entry which is preliminary data.</text>
</comment>
<reference evidence="3 4" key="1">
    <citation type="submission" date="2019-09" db="EMBL/GenBank/DDBJ databases">
        <title>Genomes of family Cryomorphaceae.</title>
        <authorList>
            <person name="Bowman J.P."/>
        </authorList>
    </citation>
    <scope>NUCLEOTIDE SEQUENCE [LARGE SCALE GENOMIC DNA]</scope>
    <source>
        <strain evidence="3 4">LMG 25704</strain>
    </source>
</reference>
<sequence>MAQKGKPGLFGKFLSVLSGKPDDSREDETPEAKSPYAPKEEEPIDLRFVQTFTQNGGHFLYCESFDEAIINVQKICMESQLQRLYVPEENVNTPLKKNGLTIEVEKASICDGVATTCEALVAFNGGIMITDHQLSIYKISELPETHIILARTSQIVDSLSSGMSRINNTYRNNRPNQITTLKGSQSESVRQASADPNKNRTLYLLLIEDDLQ</sequence>
<keyword evidence="4" id="KW-1185">Reference proteome</keyword>
<dbReference type="AlphaFoldDB" id="A0A6N6RF68"/>
<dbReference type="InterPro" id="IPR037171">
    <property type="entry name" value="NagB/RpiA_transferase-like"/>
</dbReference>
<gene>
    <name evidence="3" type="ORF">F8C67_13120</name>
</gene>
<dbReference type="Proteomes" id="UP000468650">
    <property type="component" value="Unassembled WGS sequence"/>
</dbReference>
<name>A0A6N6RF68_9FLAO</name>
<feature type="region of interest" description="Disordered" evidence="1">
    <location>
        <begin position="1"/>
        <end position="40"/>
    </location>
</feature>